<feature type="binding site" evidence="3">
    <location>
        <begin position="151"/>
        <end position="153"/>
    </location>
    <ligand>
        <name>carboxy-S-adenosyl-L-methionine</name>
        <dbReference type="ChEBI" id="CHEBI:134278"/>
    </ligand>
</feature>
<organism evidence="4 5">
    <name type="scientific">Woeseia oceani</name>
    <dbReference type="NCBI Taxonomy" id="1548547"/>
    <lineage>
        <taxon>Bacteria</taxon>
        <taxon>Pseudomonadati</taxon>
        <taxon>Pseudomonadota</taxon>
        <taxon>Gammaproteobacteria</taxon>
        <taxon>Woeseiales</taxon>
        <taxon>Woeseiaceae</taxon>
        <taxon>Woeseia</taxon>
    </lineage>
</organism>
<comment type="subunit">
    <text evidence="3">Homotetramer.</text>
</comment>
<keyword evidence="1 3" id="KW-0808">Transferase</keyword>
<evidence type="ECO:0000256" key="2">
    <source>
        <dbReference type="ARBA" id="ARBA00022694"/>
    </source>
</evidence>
<reference evidence="4 5" key="1">
    <citation type="submission" date="2016-06" db="EMBL/GenBank/DDBJ databases">
        <title>Complete genome sequence of a deep-branching marine Gamma Proteobacterium Woeseia oceani type strain XK5.</title>
        <authorList>
            <person name="Mu D."/>
            <person name="Du Z."/>
        </authorList>
    </citation>
    <scope>NUCLEOTIDE SEQUENCE [LARGE SCALE GENOMIC DNA]</scope>
    <source>
        <strain evidence="4 5">XK5</strain>
    </source>
</reference>
<proteinExistence type="inferred from homology"/>
<dbReference type="SUPFAM" id="SSF53335">
    <property type="entry name" value="S-adenosyl-L-methionine-dependent methyltransferases"/>
    <property type="match status" value="1"/>
</dbReference>
<dbReference type="Pfam" id="PF08003">
    <property type="entry name" value="Methyltransf_9"/>
    <property type="match status" value="1"/>
</dbReference>
<dbReference type="EMBL" id="CP016268">
    <property type="protein sequence ID" value="ANO50614.1"/>
    <property type="molecule type" value="Genomic_DNA"/>
</dbReference>
<keyword evidence="5" id="KW-1185">Reference proteome</keyword>
<name>A0A193LE03_9GAMM</name>
<sequence length="321" mass="35305">MDRQTLCDDLTAAGLADWPALLGPLLDARLNRAAHGDMPAWLDAVRALPPVSPGAVALDTGTVRLLDAELPPAERAQAEAQLRKLMPWRKGPFDIGGLIVDCEWRSDLKWSRVAAAISPLAGRTVLDVGCGNGYYALRMHGAGARCVIGIDPTLLFVMQFQALRHFLPPLPVHVLPLTCEELPASGVFDTVFSMGVLYHRRSPVDHLRELRGQLRQGGELVLETLVLPGDGTYARTPPGRYARMRNVWMLPTVSELTVWLERTGFRAVHCADLSATTPDEQRSTDWMPFESLREALDPDDPSLTVEGWPAPLRATLIARND</sequence>
<feature type="binding site" evidence="3">
    <location>
        <position position="198"/>
    </location>
    <ligand>
        <name>carboxy-S-adenosyl-L-methionine</name>
        <dbReference type="ChEBI" id="CHEBI:134278"/>
    </ligand>
</feature>
<evidence type="ECO:0000313" key="4">
    <source>
        <dbReference type="EMBL" id="ANO50614.1"/>
    </source>
</evidence>
<dbReference type="GO" id="GO:0008168">
    <property type="term" value="F:methyltransferase activity"/>
    <property type="evidence" value="ECO:0007669"/>
    <property type="project" value="TreeGrafter"/>
</dbReference>
<dbReference type="InterPro" id="IPR027555">
    <property type="entry name" value="Mo5U34_MeTrfas-like"/>
</dbReference>
<feature type="binding site" evidence="3">
    <location>
        <position position="104"/>
    </location>
    <ligand>
        <name>carboxy-S-adenosyl-L-methionine</name>
        <dbReference type="ChEBI" id="CHEBI:134278"/>
    </ligand>
</feature>
<comment type="similarity">
    <text evidence="3">Belongs to the class I-like SAM-binding methyltransferase superfamily. CmoB family.</text>
</comment>
<dbReference type="InterPro" id="IPR029063">
    <property type="entry name" value="SAM-dependent_MTases_sf"/>
</dbReference>
<dbReference type="HAMAP" id="MF_01590">
    <property type="entry name" value="tRNA_carboxymethyltr_CmoB"/>
    <property type="match status" value="1"/>
</dbReference>
<evidence type="ECO:0000256" key="1">
    <source>
        <dbReference type="ARBA" id="ARBA00022679"/>
    </source>
</evidence>
<feature type="binding site" evidence="3">
    <location>
        <position position="109"/>
    </location>
    <ligand>
        <name>carboxy-S-adenosyl-L-methionine</name>
        <dbReference type="ChEBI" id="CHEBI:134278"/>
    </ligand>
</feature>
<feature type="binding site" evidence="3">
    <location>
        <position position="313"/>
    </location>
    <ligand>
        <name>carboxy-S-adenosyl-L-methionine</name>
        <dbReference type="ChEBI" id="CHEBI:134278"/>
    </ligand>
</feature>
<comment type="function">
    <text evidence="3">Catalyzes carboxymethyl transfer from carboxy-S-adenosyl-L-methionine (Cx-SAM) to 5-hydroxyuridine (ho5U) to form 5-carboxymethoxyuridine (cmo5U) at position 34 in tRNAs.</text>
</comment>
<feature type="binding site" evidence="3">
    <location>
        <position position="90"/>
    </location>
    <ligand>
        <name>carboxy-S-adenosyl-L-methionine</name>
        <dbReference type="ChEBI" id="CHEBI:134278"/>
    </ligand>
</feature>
<dbReference type="RefSeq" id="WP_068613567.1">
    <property type="nucleotide sequence ID" value="NZ_CP016268.1"/>
</dbReference>
<dbReference type="Proteomes" id="UP000092695">
    <property type="component" value="Chromosome"/>
</dbReference>
<comment type="caution">
    <text evidence="3">Lacks conserved residue(s) required for the propagation of feature annotation.</text>
</comment>
<comment type="catalytic activity">
    <reaction evidence="3">
        <text>carboxy-S-adenosyl-L-methionine + 5-hydroxyuridine(34) in tRNA = 5-carboxymethoxyuridine(34) in tRNA + S-adenosyl-L-homocysteine + H(+)</text>
        <dbReference type="Rhea" id="RHEA:52848"/>
        <dbReference type="Rhea" id="RHEA-COMP:13381"/>
        <dbReference type="Rhea" id="RHEA-COMP:13383"/>
        <dbReference type="ChEBI" id="CHEBI:15378"/>
        <dbReference type="ChEBI" id="CHEBI:57856"/>
        <dbReference type="ChEBI" id="CHEBI:134278"/>
        <dbReference type="ChEBI" id="CHEBI:136877"/>
        <dbReference type="ChEBI" id="CHEBI:136879"/>
    </reaction>
</comment>
<protein>
    <recommendedName>
        <fullName evidence="3">tRNA U34 carboxymethyltransferase</fullName>
        <ecNumber evidence="3">2.5.1.-</ecNumber>
    </recommendedName>
</protein>
<feature type="binding site" evidence="3">
    <location>
        <position position="129"/>
    </location>
    <ligand>
        <name>carboxy-S-adenosyl-L-methionine</name>
        <dbReference type="ChEBI" id="CHEBI:134278"/>
    </ligand>
</feature>
<dbReference type="GO" id="GO:0002098">
    <property type="term" value="P:tRNA wobble uridine modification"/>
    <property type="evidence" value="ECO:0007669"/>
    <property type="project" value="InterPro"/>
</dbReference>
<dbReference type="STRING" id="1548547.BA177_04790"/>
<dbReference type="NCBIfam" id="TIGR00452">
    <property type="entry name" value="tRNA 5-methoxyuridine(34)/uridine 5-oxyacetic acid(34) synthase CmoB"/>
    <property type="match status" value="1"/>
</dbReference>
<dbReference type="KEGG" id="woc:BA177_04790"/>
<dbReference type="EC" id="2.5.1.-" evidence="3"/>
<dbReference type="InterPro" id="IPR010017">
    <property type="entry name" value="CmoB"/>
</dbReference>
<dbReference type="AlphaFoldDB" id="A0A193LE03"/>
<dbReference type="CDD" id="cd02440">
    <property type="entry name" value="AdoMet_MTases"/>
    <property type="match status" value="1"/>
</dbReference>
<feature type="binding site" evidence="3">
    <location>
        <position position="194"/>
    </location>
    <ligand>
        <name>carboxy-S-adenosyl-L-methionine</name>
        <dbReference type="ChEBI" id="CHEBI:134278"/>
    </ligand>
</feature>
<evidence type="ECO:0000313" key="5">
    <source>
        <dbReference type="Proteomes" id="UP000092695"/>
    </source>
</evidence>
<dbReference type="PANTHER" id="PTHR43464:SF95">
    <property type="entry name" value="TRNA U34 CARBOXYMETHYLTRANSFERASE"/>
    <property type="match status" value="1"/>
</dbReference>
<dbReference type="Gene3D" id="3.40.50.150">
    <property type="entry name" value="Vaccinia Virus protein VP39"/>
    <property type="match status" value="1"/>
</dbReference>
<evidence type="ECO:0000256" key="3">
    <source>
        <dbReference type="HAMAP-Rule" id="MF_01590"/>
    </source>
</evidence>
<accession>A0A193LE03</accession>
<gene>
    <name evidence="3" type="primary">cmoB</name>
    <name evidence="4" type="ORF">BA177_04790</name>
</gene>
<dbReference type="OrthoDB" id="9773188at2"/>
<dbReference type="PANTHER" id="PTHR43464">
    <property type="entry name" value="METHYLTRANSFERASE"/>
    <property type="match status" value="1"/>
</dbReference>
<dbReference type="NCBIfam" id="NF011650">
    <property type="entry name" value="PRK15068.1"/>
    <property type="match status" value="1"/>
</dbReference>
<keyword evidence="2 3" id="KW-0819">tRNA processing</keyword>
<dbReference type="GO" id="GO:0016765">
    <property type="term" value="F:transferase activity, transferring alkyl or aryl (other than methyl) groups"/>
    <property type="evidence" value="ECO:0007669"/>
    <property type="project" value="UniProtKB-UniRule"/>
</dbReference>